<comment type="caution">
    <text evidence="8">The sequence shown here is derived from an EMBL/GenBank/DDBJ whole genome shotgun (WGS) entry which is preliminary data.</text>
</comment>
<feature type="transmembrane region" description="Helical" evidence="6">
    <location>
        <begin position="108"/>
        <end position="127"/>
    </location>
</feature>
<reference evidence="8" key="1">
    <citation type="submission" date="2012-02" db="EMBL/GenBank/DDBJ databases">
        <title>Whole genome shotgun sequence of Gordonia otitidis NBRC 100426.</title>
        <authorList>
            <person name="Yoshida I."/>
            <person name="Hosoyama A."/>
            <person name="Tsuchikane K."/>
            <person name="Katsumata H."/>
            <person name="Yamazaki S."/>
            <person name="Fujita N."/>
        </authorList>
    </citation>
    <scope>NUCLEOTIDE SEQUENCE [LARGE SCALE GENOMIC DNA]</scope>
    <source>
        <strain evidence="8">NBRC 100426</strain>
    </source>
</reference>
<evidence type="ECO:0000256" key="6">
    <source>
        <dbReference type="SAM" id="Phobius"/>
    </source>
</evidence>
<protein>
    <recommendedName>
        <fullName evidence="7">TM2 domain-containing protein</fullName>
    </recommendedName>
</protein>
<keyword evidence="3 6" id="KW-1133">Transmembrane helix</keyword>
<feature type="region of interest" description="Disordered" evidence="5">
    <location>
        <begin position="1"/>
        <end position="42"/>
    </location>
</feature>
<dbReference type="RefSeq" id="WP_007237832.1">
    <property type="nucleotide sequence ID" value="NZ_BAFB01000072.1"/>
</dbReference>
<feature type="domain" description="TM2" evidence="7">
    <location>
        <begin position="104"/>
        <end position="154"/>
    </location>
</feature>
<keyword evidence="4 6" id="KW-0472">Membrane</keyword>
<evidence type="ECO:0000256" key="2">
    <source>
        <dbReference type="ARBA" id="ARBA00022692"/>
    </source>
</evidence>
<keyword evidence="9" id="KW-1185">Reference proteome</keyword>
<feature type="non-terminal residue" evidence="8">
    <location>
        <position position="163"/>
    </location>
</feature>
<evidence type="ECO:0000313" key="8">
    <source>
        <dbReference type="EMBL" id="GAB33584.1"/>
    </source>
</evidence>
<evidence type="ECO:0000313" key="9">
    <source>
        <dbReference type="Proteomes" id="UP000005038"/>
    </source>
</evidence>
<name>H5TJC6_GORO1</name>
<feature type="transmembrane region" description="Helical" evidence="6">
    <location>
        <begin position="139"/>
        <end position="162"/>
    </location>
</feature>
<accession>H5TJC6</accession>
<dbReference type="AlphaFoldDB" id="H5TJC6"/>
<keyword evidence="2 6" id="KW-0812">Transmembrane</keyword>
<dbReference type="STRING" id="1108044.GOOTI_072_00070"/>
<dbReference type="Proteomes" id="UP000005038">
    <property type="component" value="Unassembled WGS sequence"/>
</dbReference>
<evidence type="ECO:0000256" key="3">
    <source>
        <dbReference type="ARBA" id="ARBA00022989"/>
    </source>
</evidence>
<evidence type="ECO:0000256" key="4">
    <source>
        <dbReference type="ARBA" id="ARBA00023136"/>
    </source>
</evidence>
<organism evidence="8 9">
    <name type="scientific">Gordonia otitidis (strain DSM 44809 / CCUG 52243 / JCM 12355 / NBRC 100426 / IFM 10032)</name>
    <dbReference type="NCBI Taxonomy" id="1108044"/>
    <lineage>
        <taxon>Bacteria</taxon>
        <taxon>Bacillati</taxon>
        <taxon>Actinomycetota</taxon>
        <taxon>Actinomycetes</taxon>
        <taxon>Mycobacteriales</taxon>
        <taxon>Gordoniaceae</taxon>
        <taxon>Gordonia</taxon>
    </lineage>
</organism>
<evidence type="ECO:0000256" key="1">
    <source>
        <dbReference type="ARBA" id="ARBA00004141"/>
    </source>
</evidence>
<dbReference type="EMBL" id="BAFB01000072">
    <property type="protein sequence ID" value="GAB33584.1"/>
    <property type="molecule type" value="Genomic_DNA"/>
</dbReference>
<feature type="compositionally biased region" description="Polar residues" evidence="5">
    <location>
        <begin position="1"/>
        <end position="10"/>
    </location>
</feature>
<comment type="subcellular location">
    <subcellularLocation>
        <location evidence="1">Membrane</location>
        <topology evidence="1">Multi-pass membrane protein</topology>
    </subcellularLocation>
</comment>
<gene>
    <name evidence="8" type="ORF">GOOTI_072_00070</name>
</gene>
<dbReference type="GO" id="GO:0016020">
    <property type="term" value="C:membrane"/>
    <property type="evidence" value="ECO:0007669"/>
    <property type="project" value="UniProtKB-SubCell"/>
</dbReference>
<dbReference type="InterPro" id="IPR007829">
    <property type="entry name" value="TM2"/>
</dbReference>
<dbReference type="Pfam" id="PF05154">
    <property type="entry name" value="TM2"/>
    <property type="match status" value="1"/>
</dbReference>
<proteinExistence type="predicted"/>
<evidence type="ECO:0000259" key="7">
    <source>
        <dbReference type="Pfam" id="PF05154"/>
    </source>
</evidence>
<evidence type="ECO:0000256" key="5">
    <source>
        <dbReference type="SAM" id="MobiDB-lite"/>
    </source>
</evidence>
<dbReference type="OrthoDB" id="2004788at2"/>
<sequence length="163" mass="16839">MSYPDNTNHDPAQGQPYGSPSPFGPSPAGEQSLPLPYEHRTADSSAYFGPSYGAPGYGAPGYGPGQGPVGYGPQGGYLAAGYPGAVDPMAPFGRDPFTGEPLSNKSKVAAGLLQLFLGGFGAGRFYLGYTAIGVTQLVLLIIGWITSFFLIGLFILAGLSVWV</sequence>